<evidence type="ECO:0000313" key="3">
    <source>
        <dbReference type="Proteomes" id="UP000299102"/>
    </source>
</evidence>
<dbReference type="EMBL" id="BGZK01004431">
    <property type="protein sequence ID" value="GBP08946.1"/>
    <property type="molecule type" value="Genomic_DNA"/>
</dbReference>
<feature type="region of interest" description="Disordered" evidence="1">
    <location>
        <begin position="23"/>
        <end position="72"/>
    </location>
</feature>
<keyword evidence="3" id="KW-1185">Reference proteome</keyword>
<evidence type="ECO:0000313" key="2">
    <source>
        <dbReference type="EMBL" id="GBP08946.1"/>
    </source>
</evidence>
<protein>
    <submittedName>
        <fullName evidence="2">Uncharacterized protein</fullName>
    </submittedName>
</protein>
<feature type="compositionally biased region" description="Basic and acidic residues" evidence="1">
    <location>
        <begin position="46"/>
        <end position="57"/>
    </location>
</feature>
<feature type="compositionally biased region" description="Polar residues" evidence="1">
    <location>
        <begin position="111"/>
        <end position="121"/>
    </location>
</feature>
<feature type="region of interest" description="Disordered" evidence="1">
    <location>
        <begin position="93"/>
        <end position="159"/>
    </location>
</feature>
<name>A0A4C1T418_EUMVA</name>
<comment type="caution">
    <text evidence="2">The sequence shown here is derived from an EMBL/GenBank/DDBJ whole genome shotgun (WGS) entry which is preliminary data.</text>
</comment>
<proteinExistence type="predicted"/>
<sequence length="159" mass="17139">MNIFGSWSAGLSVCHKNILDRSHPPAGGRDRGCMAEVSSSAAADGKQQREAARRRGEAQFNNGRRFSEPYQVEEQSSFTAKARSLARLVNPLVLERNSSARAADRPGGTNGNRPVTVSSDAYDSPQEPSIEHRAVGTHVPSGRLSVEAKSRPTGRRLVA</sequence>
<reference evidence="2 3" key="1">
    <citation type="journal article" date="2019" name="Commun. Biol.">
        <title>The bagworm genome reveals a unique fibroin gene that provides high tensile strength.</title>
        <authorList>
            <person name="Kono N."/>
            <person name="Nakamura H."/>
            <person name="Ohtoshi R."/>
            <person name="Tomita M."/>
            <person name="Numata K."/>
            <person name="Arakawa K."/>
        </authorList>
    </citation>
    <scope>NUCLEOTIDE SEQUENCE [LARGE SCALE GENOMIC DNA]</scope>
</reference>
<dbReference type="AlphaFoldDB" id="A0A4C1T418"/>
<feature type="compositionally biased region" description="Basic and acidic residues" evidence="1">
    <location>
        <begin position="23"/>
        <end position="33"/>
    </location>
</feature>
<dbReference type="Proteomes" id="UP000299102">
    <property type="component" value="Unassembled WGS sequence"/>
</dbReference>
<gene>
    <name evidence="2" type="ORF">EVAR_98585_1</name>
</gene>
<organism evidence="2 3">
    <name type="scientific">Eumeta variegata</name>
    <name type="common">Bagworm moth</name>
    <name type="synonym">Eumeta japonica</name>
    <dbReference type="NCBI Taxonomy" id="151549"/>
    <lineage>
        <taxon>Eukaryota</taxon>
        <taxon>Metazoa</taxon>
        <taxon>Ecdysozoa</taxon>
        <taxon>Arthropoda</taxon>
        <taxon>Hexapoda</taxon>
        <taxon>Insecta</taxon>
        <taxon>Pterygota</taxon>
        <taxon>Neoptera</taxon>
        <taxon>Endopterygota</taxon>
        <taxon>Lepidoptera</taxon>
        <taxon>Glossata</taxon>
        <taxon>Ditrysia</taxon>
        <taxon>Tineoidea</taxon>
        <taxon>Psychidae</taxon>
        <taxon>Oiketicinae</taxon>
        <taxon>Eumeta</taxon>
    </lineage>
</organism>
<accession>A0A4C1T418</accession>
<evidence type="ECO:0000256" key="1">
    <source>
        <dbReference type="SAM" id="MobiDB-lite"/>
    </source>
</evidence>